<dbReference type="EMBL" id="PUHQ01000008">
    <property type="protein sequence ID" value="KAG0665596.1"/>
    <property type="molecule type" value="Genomic_DNA"/>
</dbReference>
<evidence type="ECO:0000256" key="5">
    <source>
        <dbReference type="SAM" id="Phobius"/>
    </source>
</evidence>
<gene>
    <name evidence="7" type="ORF">C6P46_006379</name>
</gene>
<keyword evidence="4 5" id="KW-0472">Membrane</keyword>
<dbReference type="GO" id="GO:0016020">
    <property type="term" value="C:membrane"/>
    <property type="evidence" value="ECO:0007669"/>
    <property type="project" value="UniProtKB-SubCell"/>
</dbReference>
<dbReference type="OrthoDB" id="2117453at2759"/>
<feature type="transmembrane region" description="Helical" evidence="5">
    <location>
        <begin position="132"/>
        <end position="153"/>
    </location>
</feature>
<organism evidence="7 8">
    <name type="scientific">Rhodotorula mucilaginosa</name>
    <name type="common">Yeast</name>
    <name type="synonym">Rhodotorula rubra</name>
    <dbReference type="NCBI Taxonomy" id="5537"/>
    <lineage>
        <taxon>Eukaryota</taxon>
        <taxon>Fungi</taxon>
        <taxon>Dikarya</taxon>
        <taxon>Basidiomycota</taxon>
        <taxon>Pucciniomycotina</taxon>
        <taxon>Microbotryomycetes</taxon>
        <taxon>Sporidiobolales</taxon>
        <taxon>Sporidiobolaceae</taxon>
        <taxon>Rhodotorula</taxon>
    </lineage>
</organism>
<evidence type="ECO:0000256" key="4">
    <source>
        <dbReference type="ARBA" id="ARBA00023136"/>
    </source>
</evidence>
<feature type="transmembrane region" description="Helical" evidence="5">
    <location>
        <begin position="12"/>
        <end position="35"/>
    </location>
</feature>
<keyword evidence="2 5" id="KW-0812">Transmembrane</keyword>
<evidence type="ECO:0000256" key="1">
    <source>
        <dbReference type="ARBA" id="ARBA00004141"/>
    </source>
</evidence>
<evidence type="ECO:0000256" key="2">
    <source>
        <dbReference type="ARBA" id="ARBA00022692"/>
    </source>
</evidence>
<name>A0A9P7B9H5_RHOMI</name>
<evidence type="ECO:0000259" key="6">
    <source>
        <dbReference type="Pfam" id="PF01284"/>
    </source>
</evidence>
<dbReference type="AlphaFoldDB" id="A0A9P7B9H5"/>
<proteinExistence type="predicted"/>
<comment type="caution">
    <text evidence="7">The sequence shown here is derived from an EMBL/GenBank/DDBJ whole genome shotgun (WGS) entry which is preliminary data.</text>
</comment>
<feature type="transmembrane region" description="Helical" evidence="5">
    <location>
        <begin position="55"/>
        <end position="77"/>
    </location>
</feature>
<reference evidence="7 8" key="1">
    <citation type="submission" date="2020-11" db="EMBL/GenBank/DDBJ databases">
        <title>Kefir isolates.</title>
        <authorList>
            <person name="Marcisauskas S."/>
            <person name="Kim Y."/>
            <person name="Blasche S."/>
        </authorList>
    </citation>
    <scope>NUCLEOTIDE SEQUENCE [LARGE SCALE GENOMIC DNA]</scope>
    <source>
        <strain evidence="7 8">KR</strain>
    </source>
</reference>
<sequence length="169" mass="18517">MSAPAEAHIKRGHVITFSLLALFSLIEWIIAAALVSYYNKDHNYPSNSVRDRVRFLLFAGLWTFVFSFVYIAGFLTAATNFLFSIASHVVWLFVTWVFQLAGTAALSSALGGSLDCSFYNGPHCSQLNALEAFGWICWILLTFMLAFAVWIGARSARSGNGFGGAVVSV</sequence>
<comment type="subcellular location">
    <subcellularLocation>
        <location evidence="1">Membrane</location>
        <topology evidence="1">Multi-pass membrane protein</topology>
    </subcellularLocation>
</comment>
<accession>A0A9P7B9H5</accession>
<feature type="domain" description="MARVEL" evidence="6">
    <location>
        <begin position="13"/>
        <end position="145"/>
    </location>
</feature>
<feature type="transmembrane region" description="Helical" evidence="5">
    <location>
        <begin position="89"/>
        <end position="112"/>
    </location>
</feature>
<keyword evidence="8" id="KW-1185">Reference proteome</keyword>
<dbReference type="InterPro" id="IPR008253">
    <property type="entry name" value="Marvel"/>
</dbReference>
<evidence type="ECO:0000256" key="3">
    <source>
        <dbReference type="ARBA" id="ARBA00022989"/>
    </source>
</evidence>
<protein>
    <recommendedName>
        <fullName evidence="6">MARVEL domain-containing protein</fullName>
    </recommendedName>
</protein>
<keyword evidence="3 5" id="KW-1133">Transmembrane helix</keyword>
<dbReference type="Proteomes" id="UP000777482">
    <property type="component" value="Unassembled WGS sequence"/>
</dbReference>
<evidence type="ECO:0000313" key="8">
    <source>
        <dbReference type="Proteomes" id="UP000777482"/>
    </source>
</evidence>
<evidence type="ECO:0000313" key="7">
    <source>
        <dbReference type="EMBL" id="KAG0665596.1"/>
    </source>
</evidence>
<dbReference type="Pfam" id="PF01284">
    <property type="entry name" value="MARVEL"/>
    <property type="match status" value="1"/>
</dbReference>